<feature type="region of interest" description="Disordered" evidence="1">
    <location>
        <begin position="1"/>
        <end position="31"/>
    </location>
</feature>
<keyword evidence="3" id="KW-1185">Reference proteome</keyword>
<dbReference type="RefSeq" id="XP_067755138.1">
    <property type="nucleotide sequence ID" value="XM_067899932.1"/>
</dbReference>
<sequence length="391" mass="44141">MPDAGDCARESHFYRQSRDSGNGAQSVRRSFSSPLPVTAASLAAYSRPRTTRSHLIKRQDGRYYEPYSAIVERDDPVTVLCVQRKHEQVLVRHMPEEEWQRIMREGEEVHPGIEGETSLHIVAPSEMSTLPASEAAPSRRPDQPIPAGAEAIEPPVFDYFVAPDNRIKTTSKAGNTLFSNLQLRARHSRKELERMVREHRRAMLSVERRNIFLRQYQRDMQHRMAGTPLYTLGRELPEELVQLFFLSEDHRAAMDRAPGVQDNSPRRSGDGRFLFTIDRSATYLGERMPFAGQVPADGFVVVTVGPTADAFTSAWQPQNEVRHFSNDTEAENPFVPYSYGSAEYLPRECLDDPLDSSATVQQRPAAKKATSKVNVPPPSDRALRRCASPPR</sequence>
<name>A0A836I6K5_9TRYP</name>
<feature type="region of interest" description="Disordered" evidence="1">
    <location>
        <begin position="350"/>
        <end position="391"/>
    </location>
</feature>
<gene>
    <name evidence="2" type="ORF">JKF63_03936</name>
</gene>
<reference evidence="2 3" key="1">
    <citation type="submission" date="2021-02" db="EMBL/GenBank/DDBJ databases">
        <title>Porcisia hertigi Genome sequencing and assembly.</title>
        <authorList>
            <person name="Almutairi H."/>
            <person name="Gatherer D."/>
        </authorList>
    </citation>
    <scope>NUCLEOTIDE SEQUENCE [LARGE SCALE GENOMIC DNA]</scope>
    <source>
        <strain evidence="2 3">C119</strain>
    </source>
</reference>
<evidence type="ECO:0000256" key="1">
    <source>
        <dbReference type="SAM" id="MobiDB-lite"/>
    </source>
</evidence>
<dbReference type="GeneID" id="94290009"/>
<comment type="caution">
    <text evidence="2">The sequence shown here is derived from an EMBL/GenBank/DDBJ whole genome shotgun (WGS) entry which is preliminary data.</text>
</comment>
<dbReference type="EMBL" id="JAFJZO010000031">
    <property type="protein sequence ID" value="KAG5497670.1"/>
    <property type="molecule type" value="Genomic_DNA"/>
</dbReference>
<evidence type="ECO:0000313" key="2">
    <source>
        <dbReference type="EMBL" id="KAG5497670.1"/>
    </source>
</evidence>
<accession>A0A836I6K5</accession>
<dbReference type="OrthoDB" id="259880at2759"/>
<feature type="region of interest" description="Disordered" evidence="1">
    <location>
        <begin position="128"/>
        <end position="148"/>
    </location>
</feature>
<dbReference type="Proteomes" id="UP000674318">
    <property type="component" value="Unassembled WGS sequence"/>
</dbReference>
<proteinExistence type="predicted"/>
<evidence type="ECO:0000313" key="3">
    <source>
        <dbReference type="Proteomes" id="UP000674318"/>
    </source>
</evidence>
<dbReference type="KEGG" id="phet:94290009"/>
<feature type="compositionally biased region" description="Basic and acidic residues" evidence="1">
    <location>
        <begin position="1"/>
        <end position="18"/>
    </location>
</feature>
<dbReference type="AlphaFoldDB" id="A0A836I6K5"/>
<protein>
    <submittedName>
        <fullName evidence="2">Uncharacterized protein</fullName>
    </submittedName>
</protein>
<organism evidence="2 3">
    <name type="scientific">Porcisia hertigi</name>
    <dbReference type="NCBI Taxonomy" id="2761500"/>
    <lineage>
        <taxon>Eukaryota</taxon>
        <taxon>Discoba</taxon>
        <taxon>Euglenozoa</taxon>
        <taxon>Kinetoplastea</taxon>
        <taxon>Metakinetoplastina</taxon>
        <taxon>Trypanosomatida</taxon>
        <taxon>Trypanosomatidae</taxon>
        <taxon>Leishmaniinae</taxon>
        <taxon>Porcisia</taxon>
    </lineage>
</organism>
<feature type="compositionally biased region" description="Polar residues" evidence="1">
    <location>
        <begin position="19"/>
        <end position="31"/>
    </location>
</feature>